<dbReference type="EMBL" id="JBHUDJ010000014">
    <property type="protein sequence ID" value="MFD1588691.1"/>
    <property type="molecule type" value="Genomic_DNA"/>
</dbReference>
<evidence type="ECO:0000313" key="2">
    <source>
        <dbReference type="EMBL" id="MFD1588691.1"/>
    </source>
</evidence>
<dbReference type="Proteomes" id="UP001597119">
    <property type="component" value="Unassembled WGS sequence"/>
</dbReference>
<evidence type="ECO:0000313" key="3">
    <source>
        <dbReference type="Proteomes" id="UP001597119"/>
    </source>
</evidence>
<proteinExistence type="predicted"/>
<reference evidence="2 3" key="1">
    <citation type="journal article" date="2019" name="Int. J. Syst. Evol. Microbiol.">
        <title>The Global Catalogue of Microorganisms (GCM) 10K type strain sequencing project: providing services to taxonomists for standard genome sequencing and annotation.</title>
        <authorList>
            <consortium name="The Broad Institute Genomics Platform"/>
            <consortium name="The Broad Institute Genome Sequencing Center for Infectious Disease"/>
            <person name="Wu L."/>
            <person name="Ma J."/>
        </authorList>
    </citation>
    <scope>NUCLEOTIDE SEQUENCE [LARGE SCALE GENOMIC DNA]</scope>
    <source>
        <strain evidence="2 3">CGMCC 1.12125</strain>
    </source>
</reference>
<feature type="region of interest" description="Disordered" evidence="1">
    <location>
        <begin position="82"/>
        <end position="107"/>
    </location>
</feature>
<keyword evidence="3" id="KW-1185">Reference proteome</keyword>
<evidence type="ECO:0008006" key="4">
    <source>
        <dbReference type="Google" id="ProtNLM"/>
    </source>
</evidence>
<organism evidence="2 3">
    <name type="scientific">Halorientalis brevis</name>
    <dbReference type="NCBI Taxonomy" id="1126241"/>
    <lineage>
        <taxon>Archaea</taxon>
        <taxon>Methanobacteriati</taxon>
        <taxon>Methanobacteriota</taxon>
        <taxon>Stenosarchaea group</taxon>
        <taxon>Halobacteria</taxon>
        <taxon>Halobacteriales</taxon>
        <taxon>Haloarculaceae</taxon>
        <taxon>Halorientalis</taxon>
    </lineage>
</organism>
<gene>
    <name evidence="2" type="ORF">ACFR9U_17065</name>
</gene>
<dbReference type="RefSeq" id="WP_247378347.1">
    <property type="nucleotide sequence ID" value="NZ_JALLGV010000005.1"/>
</dbReference>
<dbReference type="InterPro" id="IPR058335">
    <property type="entry name" value="PccX"/>
</dbReference>
<comment type="caution">
    <text evidence="2">The sequence shown here is derived from an EMBL/GenBank/DDBJ whole genome shotgun (WGS) entry which is preliminary data.</text>
</comment>
<name>A0ABD6CG82_9EURY</name>
<accession>A0ABD6CG82</accession>
<sequence>MTELDLDERTNGHSDEVVEIDFEAILDSLSFGATDVPSDAEAVAVASAVSAHLTDRARAAAEAQADSAETVSQWTFGGRLNNVGASSRRRPRRVERGSEWQAAARSL</sequence>
<protein>
    <recommendedName>
        <fullName evidence="4">Acc operon protein</fullName>
    </recommendedName>
</protein>
<dbReference type="AlphaFoldDB" id="A0ABD6CG82"/>
<dbReference type="Pfam" id="PF26062">
    <property type="entry name" value="DUF8022"/>
    <property type="match status" value="1"/>
</dbReference>
<evidence type="ECO:0000256" key="1">
    <source>
        <dbReference type="SAM" id="MobiDB-lite"/>
    </source>
</evidence>